<dbReference type="InterPro" id="IPR018817">
    <property type="entry name" value="7TM_GPCR_serpentine_rcpt_Srz"/>
</dbReference>
<dbReference type="InParanoid" id="Q5WRN2"/>
<evidence type="ECO:0000313" key="4">
    <source>
        <dbReference type="WormBase" id="F08H9.12"/>
    </source>
</evidence>
<dbReference type="Bgee" id="WBGene00023515">
    <property type="expression patterns" value="Expressed in pharyngeal muscle cell (C elegans) and 1 other cell type or tissue"/>
</dbReference>
<feature type="transmembrane region" description="Helical" evidence="1">
    <location>
        <begin position="182"/>
        <end position="204"/>
    </location>
</feature>
<feature type="transmembrane region" description="Helical" evidence="1">
    <location>
        <begin position="225"/>
        <end position="245"/>
    </location>
</feature>
<protein>
    <submittedName>
        <fullName evidence="2">Serpentine Receptor, class Z</fullName>
    </submittedName>
</protein>
<dbReference type="KEGG" id="cel:CELE_F08H9.12"/>
<feature type="transmembrane region" description="Helical" evidence="1">
    <location>
        <begin position="257"/>
        <end position="277"/>
    </location>
</feature>
<proteinExistence type="predicted"/>
<dbReference type="CTD" id="3564826"/>
<dbReference type="AGR" id="WB:WBGene00023515"/>
<keyword evidence="1" id="KW-0812">Transmembrane</keyword>
<gene>
    <name evidence="2 4" type="primary">srz-97</name>
    <name evidence="2" type="ORF">CELE_F08H9.12</name>
    <name evidence="4" type="ORF">F08H9.12</name>
</gene>
<keyword evidence="2" id="KW-0675">Receptor</keyword>
<evidence type="ECO:0000313" key="2">
    <source>
        <dbReference type="EMBL" id="CAH60768.3"/>
    </source>
</evidence>
<dbReference type="PaxDb" id="6239-F08H9.12"/>
<dbReference type="PANTHER" id="PTHR31720">
    <property type="entry name" value="SERPENTINE RECEPTOR, CLASS Z-RELATED"/>
    <property type="match status" value="1"/>
</dbReference>
<feature type="transmembrane region" description="Helical" evidence="1">
    <location>
        <begin position="149"/>
        <end position="170"/>
    </location>
</feature>
<feature type="transmembrane region" description="Helical" evidence="1">
    <location>
        <begin position="59"/>
        <end position="80"/>
    </location>
</feature>
<dbReference type="Pfam" id="PF10325">
    <property type="entry name" value="7TM_GPCR_Srz"/>
    <property type="match status" value="1"/>
</dbReference>
<dbReference type="UCSC" id="F08H9.12">
    <property type="organism name" value="c. elegans"/>
</dbReference>
<evidence type="ECO:0000256" key="1">
    <source>
        <dbReference type="SAM" id="Phobius"/>
    </source>
</evidence>
<evidence type="ECO:0000313" key="3">
    <source>
        <dbReference type="Proteomes" id="UP000001940"/>
    </source>
</evidence>
<reference evidence="2 3" key="1">
    <citation type="journal article" date="1998" name="Science">
        <title>Genome sequence of the nematode C. elegans: a platform for investigating biology.</title>
        <authorList>
            <consortium name="The C. elegans sequencing consortium"/>
            <person name="Sulson J.E."/>
            <person name="Waterston R."/>
        </authorList>
    </citation>
    <scope>NUCLEOTIDE SEQUENCE [LARGE SCALE GENOMIC DNA]</scope>
    <source>
        <strain evidence="2 3">Bristol N2</strain>
    </source>
</reference>
<keyword evidence="1" id="KW-0472">Membrane</keyword>
<dbReference type="FunCoup" id="Q5WRN2">
    <property type="interactions" value="2"/>
</dbReference>
<dbReference type="AlphaFoldDB" id="Q5WRN2"/>
<dbReference type="GeneID" id="3564826"/>
<dbReference type="HOGENOM" id="CLU_056063_2_1_1"/>
<feature type="transmembrane region" description="Helical" evidence="1">
    <location>
        <begin position="20"/>
        <end position="39"/>
    </location>
</feature>
<name>Q5WRN2_CAEEL</name>
<dbReference type="SMR" id="Q5WRN2"/>
<keyword evidence="3" id="KW-1185">Reference proteome</keyword>
<sequence length="287" mass="34040">MNTTLDLTYIPDLLSYSSGFLLEVFFFISCLIIPFYFYVHNLNWHKEKDFPIVQFFYKMVLFSYFLFSTFILYFIVLYLIVRDSQAYKTSVIISFSLIFVESYIFHVIQQIIHILLFLLAIANSIKYLLTLKFSNSQIFLLNLVKKLNVVLISKDFLLLFLCYLNSIQYFSENNLQSLLSYYMILLLFLNIVLPLLTPLIYIPVMIVTRKNSHQHSQQHIYLHEYVFFQSCLVMFFKLVTLPYFLSNLEYNCASTSMLSMSLADVVTTPLIIQLSYLKCNIHDSRFW</sequence>
<dbReference type="Proteomes" id="UP000001940">
    <property type="component" value="Chromosome V"/>
</dbReference>
<dbReference type="RefSeq" id="NP_001023774.2">
    <property type="nucleotide sequence ID" value="NM_001028603.3"/>
</dbReference>
<accession>Q5WRN2</accession>
<dbReference type="EMBL" id="BX284605">
    <property type="protein sequence ID" value="CAH60768.3"/>
    <property type="molecule type" value="Genomic_DNA"/>
</dbReference>
<dbReference type="PANTHER" id="PTHR31720:SF3">
    <property type="entry name" value="SERPENTINE RECEPTOR, CLASS Z-RELATED"/>
    <property type="match status" value="1"/>
</dbReference>
<dbReference type="PhylomeDB" id="Q5WRN2"/>
<dbReference type="WormBase" id="F08H9.12">
    <property type="protein sequence ID" value="CE47525"/>
    <property type="gene ID" value="WBGene00023515"/>
    <property type="gene designation" value="srz-97"/>
</dbReference>
<keyword evidence="1" id="KW-1133">Transmembrane helix</keyword>
<organism evidence="2 3">
    <name type="scientific">Caenorhabditis elegans</name>
    <dbReference type="NCBI Taxonomy" id="6239"/>
    <lineage>
        <taxon>Eukaryota</taxon>
        <taxon>Metazoa</taxon>
        <taxon>Ecdysozoa</taxon>
        <taxon>Nematoda</taxon>
        <taxon>Chromadorea</taxon>
        <taxon>Rhabditida</taxon>
        <taxon>Rhabditina</taxon>
        <taxon>Rhabditomorpha</taxon>
        <taxon>Rhabditoidea</taxon>
        <taxon>Rhabditidae</taxon>
        <taxon>Peloderinae</taxon>
        <taxon>Caenorhabditis</taxon>
    </lineage>
</organism>